<evidence type="ECO:0000313" key="3">
    <source>
        <dbReference type="Proteomes" id="UP000886523"/>
    </source>
</evidence>
<reference evidence="2" key="1">
    <citation type="journal article" date="2020" name="Nat. Commun.">
        <title>Large-scale genome sequencing of mycorrhizal fungi provides insights into the early evolution of symbiotic traits.</title>
        <authorList>
            <person name="Miyauchi S."/>
            <person name="Kiss E."/>
            <person name="Kuo A."/>
            <person name="Drula E."/>
            <person name="Kohler A."/>
            <person name="Sanchez-Garcia M."/>
            <person name="Morin E."/>
            <person name="Andreopoulos B."/>
            <person name="Barry K.W."/>
            <person name="Bonito G."/>
            <person name="Buee M."/>
            <person name="Carver A."/>
            <person name="Chen C."/>
            <person name="Cichocki N."/>
            <person name="Clum A."/>
            <person name="Culley D."/>
            <person name="Crous P.W."/>
            <person name="Fauchery L."/>
            <person name="Girlanda M."/>
            <person name="Hayes R.D."/>
            <person name="Keri Z."/>
            <person name="LaButti K."/>
            <person name="Lipzen A."/>
            <person name="Lombard V."/>
            <person name="Magnuson J."/>
            <person name="Maillard F."/>
            <person name="Murat C."/>
            <person name="Nolan M."/>
            <person name="Ohm R.A."/>
            <person name="Pangilinan J."/>
            <person name="Pereira M.F."/>
            <person name="Perotto S."/>
            <person name="Peter M."/>
            <person name="Pfister S."/>
            <person name="Riley R."/>
            <person name="Sitrit Y."/>
            <person name="Stielow J.B."/>
            <person name="Szollosi G."/>
            <person name="Zifcakova L."/>
            <person name="Stursova M."/>
            <person name="Spatafora J.W."/>
            <person name="Tedersoo L."/>
            <person name="Vaario L.M."/>
            <person name="Yamada A."/>
            <person name="Yan M."/>
            <person name="Wang P."/>
            <person name="Xu J."/>
            <person name="Bruns T."/>
            <person name="Baldrian P."/>
            <person name="Vilgalys R."/>
            <person name="Dunand C."/>
            <person name="Henrissat B."/>
            <person name="Grigoriev I.V."/>
            <person name="Hibbett D."/>
            <person name="Nagy L.G."/>
            <person name="Martin F.M."/>
        </authorList>
    </citation>
    <scope>NUCLEOTIDE SEQUENCE</scope>
    <source>
        <strain evidence="2">UP504</strain>
    </source>
</reference>
<proteinExistence type="predicted"/>
<dbReference type="Proteomes" id="UP000886523">
    <property type="component" value="Unassembled WGS sequence"/>
</dbReference>
<keyword evidence="1" id="KW-0732">Signal</keyword>
<dbReference type="OrthoDB" id="2745718at2759"/>
<protein>
    <recommendedName>
        <fullName evidence="4">F-box domain-containing protein</fullName>
    </recommendedName>
</protein>
<name>A0A9P6BAR5_9AGAM</name>
<sequence length="310" mass="34609">MNANQPSLFALPLEILTSIFGLLEGRQIARCDAVWTPSRNLAIFDCKRVECIQDPHPPRGIPFRRWTLGDFALPIQQIEIDPGNNLLVVLSAQVPLLIGRESPYPNPTGTVALHLRTLSDNSPHRRAIGHILTSICIKPWDQMLRIMGHLLGVTTRSRCETRLEIWDWMAGQKMTREVLEAYQILIENPGAPPVHTASFCLPRPNFDQYYPTVHITGNPPLSQRIDHGNLSDCSPSPSPCFHWLEAIIILPLAGVSTGLLLCPCRGLGSNSMFLCLRFVALPCMKTLWRYPGKHGQRISISTMTVEENAG</sequence>
<keyword evidence="3" id="KW-1185">Reference proteome</keyword>
<feature type="signal peptide" evidence="1">
    <location>
        <begin position="1"/>
        <end position="25"/>
    </location>
</feature>
<feature type="chain" id="PRO_5040346067" description="F-box domain-containing protein" evidence="1">
    <location>
        <begin position="26"/>
        <end position="310"/>
    </location>
</feature>
<dbReference type="EMBL" id="MU128911">
    <property type="protein sequence ID" value="KAF9520559.1"/>
    <property type="molecule type" value="Genomic_DNA"/>
</dbReference>
<accession>A0A9P6BAR5</accession>
<evidence type="ECO:0000313" key="2">
    <source>
        <dbReference type="EMBL" id="KAF9520559.1"/>
    </source>
</evidence>
<dbReference type="AlphaFoldDB" id="A0A9P6BAR5"/>
<gene>
    <name evidence="2" type="ORF">BS47DRAFT_1378746</name>
</gene>
<evidence type="ECO:0000256" key="1">
    <source>
        <dbReference type="SAM" id="SignalP"/>
    </source>
</evidence>
<comment type="caution">
    <text evidence="2">The sequence shown here is derived from an EMBL/GenBank/DDBJ whole genome shotgun (WGS) entry which is preliminary data.</text>
</comment>
<organism evidence="2 3">
    <name type="scientific">Hydnum rufescens UP504</name>
    <dbReference type="NCBI Taxonomy" id="1448309"/>
    <lineage>
        <taxon>Eukaryota</taxon>
        <taxon>Fungi</taxon>
        <taxon>Dikarya</taxon>
        <taxon>Basidiomycota</taxon>
        <taxon>Agaricomycotina</taxon>
        <taxon>Agaricomycetes</taxon>
        <taxon>Cantharellales</taxon>
        <taxon>Hydnaceae</taxon>
        <taxon>Hydnum</taxon>
    </lineage>
</organism>
<evidence type="ECO:0008006" key="4">
    <source>
        <dbReference type="Google" id="ProtNLM"/>
    </source>
</evidence>